<accession>A0A0F8Z4L8</accession>
<proteinExistence type="predicted"/>
<comment type="caution">
    <text evidence="1">The sequence shown here is derived from an EMBL/GenBank/DDBJ whole genome shotgun (WGS) entry which is preliminary data.</text>
</comment>
<sequence>LCQWSRIGNVVTVAGKVDIDPTSANIQAQLGMTLPIASNFANDFECGGTGNYTAATSRGAGILADATNDRAEFNWFPQVATNQRMMFTFTYQII</sequence>
<name>A0A0F8Z4L8_9ZZZZ</name>
<protein>
    <submittedName>
        <fullName evidence="1">Uncharacterized protein</fullName>
    </submittedName>
</protein>
<dbReference type="EMBL" id="LAZR01065707">
    <property type="protein sequence ID" value="KKK55001.1"/>
    <property type="molecule type" value="Genomic_DNA"/>
</dbReference>
<dbReference type="AlphaFoldDB" id="A0A0F8Z4L8"/>
<feature type="non-terminal residue" evidence="1">
    <location>
        <position position="1"/>
    </location>
</feature>
<organism evidence="1">
    <name type="scientific">marine sediment metagenome</name>
    <dbReference type="NCBI Taxonomy" id="412755"/>
    <lineage>
        <taxon>unclassified sequences</taxon>
        <taxon>metagenomes</taxon>
        <taxon>ecological metagenomes</taxon>
    </lineage>
</organism>
<gene>
    <name evidence="1" type="ORF">LCGC14_3079020</name>
</gene>
<evidence type="ECO:0000313" key="1">
    <source>
        <dbReference type="EMBL" id="KKK55001.1"/>
    </source>
</evidence>
<reference evidence="1" key="1">
    <citation type="journal article" date="2015" name="Nature">
        <title>Complex archaea that bridge the gap between prokaryotes and eukaryotes.</title>
        <authorList>
            <person name="Spang A."/>
            <person name="Saw J.H."/>
            <person name="Jorgensen S.L."/>
            <person name="Zaremba-Niedzwiedzka K."/>
            <person name="Martijn J."/>
            <person name="Lind A.E."/>
            <person name="van Eijk R."/>
            <person name="Schleper C."/>
            <person name="Guy L."/>
            <person name="Ettema T.J."/>
        </authorList>
    </citation>
    <scope>NUCLEOTIDE SEQUENCE</scope>
</reference>